<protein>
    <submittedName>
        <fullName evidence="2">Putative NAD(P)/FAD-binding protein YdhS</fullName>
    </submittedName>
</protein>
<dbReference type="InterPro" id="IPR036188">
    <property type="entry name" value="FAD/NAD-bd_sf"/>
</dbReference>
<dbReference type="EMBL" id="PVTE01000008">
    <property type="protein sequence ID" value="PRY39179.1"/>
    <property type="molecule type" value="Genomic_DNA"/>
</dbReference>
<dbReference type="Gene3D" id="3.50.50.60">
    <property type="entry name" value="FAD/NAD(P)-binding domain"/>
    <property type="match status" value="1"/>
</dbReference>
<evidence type="ECO:0000313" key="2">
    <source>
        <dbReference type="EMBL" id="PRY39179.1"/>
    </source>
</evidence>
<feature type="domain" description="FAD-dependent urate hydroxylase HpyO/Asp monooxygenase CreE-like FAD/NAD(P)-binding" evidence="1">
    <location>
        <begin position="42"/>
        <end position="204"/>
    </location>
</feature>
<keyword evidence="3" id="KW-1185">Reference proteome</keyword>
<reference evidence="2 3" key="1">
    <citation type="submission" date="2018-03" db="EMBL/GenBank/DDBJ databases">
        <title>Genomic Encyclopedia of Archaeal and Bacterial Type Strains, Phase II (KMG-II): from individual species to whole genera.</title>
        <authorList>
            <person name="Goeker M."/>
        </authorList>
    </citation>
    <scope>NUCLEOTIDE SEQUENCE [LARGE SCALE GENOMIC DNA]</scope>
    <source>
        <strain evidence="2 3">DSM 28354</strain>
    </source>
</reference>
<accession>A0A2T0T0K6</accession>
<dbReference type="AlphaFoldDB" id="A0A2T0T0K6"/>
<dbReference type="InterPro" id="IPR052189">
    <property type="entry name" value="L-asp_N-monooxygenase_NS-form"/>
</dbReference>
<proteinExistence type="predicted"/>
<dbReference type="InterPro" id="IPR038732">
    <property type="entry name" value="HpyO/CreE_NAD-binding"/>
</dbReference>
<comment type="caution">
    <text evidence="2">The sequence shown here is derived from an EMBL/GenBank/DDBJ whole genome shotgun (WGS) entry which is preliminary data.</text>
</comment>
<organism evidence="2 3">
    <name type="scientific">Spirosoma oryzae</name>
    <dbReference type="NCBI Taxonomy" id="1469603"/>
    <lineage>
        <taxon>Bacteria</taxon>
        <taxon>Pseudomonadati</taxon>
        <taxon>Bacteroidota</taxon>
        <taxon>Cytophagia</taxon>
        <taxon>Cytophagales</taxon>
        <taxon>Cytophagaceae</taxon>
        <taxon>Spirosoma</taxon>
    </lineage>
</organism>
<evidence type="ECO:0000259" key="1">
    <source>
        <dbReference type="Pfam" id="PF13454"/>
    </source>
</evidence>
<evidence type="ECO:0000313" key="3">
    <source>
        <dbReference type="Proteomes" id="UP000238375"/>
    </source>
</evidence>
<gene>
    <name evidence="2" type="ORF">CLV58_10868</name>
</gene>
<dbReference type="Proteomes" id="UP000238375">
    <property type="component" value="Unassembled WGS sequence"/>
</dbReference>
<dbReference type="PANTHER" id="PTHR40254:SF1">
    <property type="entry name" value="BLR0577 PROTEIN"/>
    <property type="match status" value="1"/>
</dbReference>
<dbReference type="PANTHER" id="PTHR40254">
    <property type="entry name" value="BLR0577 PROTEIN"/>
    <property type="match status" value="1"/>
</dbReference>
<dbReference type="Pfam" id="PF13454">
    <property type="entry name" value="NAD_binding_9"/>
    <property type="match status" value="1"/>
</dbReference>
<dbReference type="SUPFAM" id="SSF51905">
    <property type="entry name" value="FAD/NAD(P)-binding domain"/>
    <property type="match status" value="1"/>
</dbReference>
<dbReference type="OrthoDB" id="6309046at2"/>
<name>A0A2T0T0K6_9BACT</name>
<sequence>MSREQKGRNITIKTRLKKGGGRADAGLIPPFFNVLMDQRTIAIVGGGASGTATFIHLVLKLIVAPEPEPIAFAVIEPRDEIGPGLAYDTGQKGHLLNTSAGLMGIFAEETNHFVDWMLEHRDIVEREYPDTAINANSYPPRELYGIYLNSVFEEYVDLARQHGMTVDLYNELAVDATITEEGATVTLESGQRIEADVLVLATGTPKPNNFNKLESSPNYLDSPWPAGHILKTITDKDASVCVLGASLTAIDAVITLVNNGHQGPIKLYSKDGLIPRVQSPEEKPFERQVLTMANVRRIMREQQRTLRASDLFRLFRAEVEREIGPQDWKSFKRVGKNQLDLLTEDIELAKRYASIFQNILYSTRHISFAIWQLLPPDERIRFTKWLKPYSDINRHAMPLKNGEKIRDLLASGQLSVTAYSDKVEWNDETKTYTLTTEKGYVDTADYVINATGPATKADKMRVPILEKLLEKEQLLPCEAGGFQADVNTMQLCVPEIEDAPVYGIGHVLVGELFDTNAVWFNVERVDPLTTAIIKRLQHERTERAAH</sequence>